<evidence type="ECO:0000256" key="3">
    <source>
        <dbReference type="SAM" id="SignalP"/>
    </source>
</evidence>
<accession>A0ABZ2VYX6</accession>
<evidence type="ECO:0000256" key="1">
    <source>
        <dbReference type="ARBA" id="ARBA00010062"/>
    </source>
</evidence>
<dbReference type="Gene3D" id="3.40.50.2300">
    <property type="match status" value="2"/>
</dbReference>
<keyword evidence="6" id="KW-1185">Reference proteome</keyword>
<dbReference type="CDD" id="cd06330">
    <property type="entry name" value="PBP1_As_SBP-like"/>
    <property type="match status" value="1"/>
</dbReference>
<evidence type="ECO:0000259" key="4">
    <source>
        <dbReference type="Pfam" id="PF13458"/>
    </source>
</evidence>
<name>A0ABZ2VYX6_9GAMM</name>
<reference evidence="5 6" key="1">
    <citation type="submission" date="2022-07" db="EMBL/GenBank/DDBJ databases">
        <title>A copper resistant bacterium isolated from sediment samples of deep sea hydrothermal areas.</title>
        <authorList>
            <person name="Zeng X."/>
        </authorList>
    </citation>
    <scope>NUCLEOTIDE SEQUENCE [LARGE SCALE GENOMIC DNA]</scope>
    <source>
        <strain evidence="6">CuT 6</strain>
    </source>
</reference>
<feature type="chain" id="PRO_5045585518" evidence="3">
    <location>
        <begin position="38"/>
        <end position="441"/>
    </location>
</feature>
<feature type="domain" description="Leucine-binding protein" evidence="4">
    <location>
        <begin position="42"/>
        <end position="397"/>
    </location>
</feature>
<feature type="signal peptide" evidence="3">
    <location>
        <begin position="1"/>
        <end position="37"/>
    </location>
</feature>
<dbReference type="PANTHER" id="PTHR30483:SF37">
    <property type="entry name" value="ABC TRANSPORTER SUBSTRATE-BINDING PROTEIN"/>
    <property type="match status" value="1"/>
</dbReference>
<dbReference type="EMBL" id="CP101118">
    <property type="protein sequence ID" value="WZF87668.1"/>
    <property type="molecule type" value="Genomic_DNA"/>
</dbReference>
<dbReference type="Proteomes" id="UP001475781">
    <property type="component" value="Chromosome"/>
</dbReference>
<sequence>MGHSLQPKPWQRKLLGTATSLAIASVGVMGFAGSASAQEGTFKVGLVTFLSGGASGPFGVPAAQAAETVIKAINEGTLPAPYNTKGINGLRLESVVIDEAGGPTKQVEEYRNLVQRQNVDAVIGYISSGDCLAVSPAAEELKTFTIAFDCGTPRLFPELDNPQYFFRTGLDATADNVGAAHYLKETRPDITRVAGIQQNYAWGQDSWNDFQESMKQLMPDTEFVDNQTPQIFQGSYGTEISALQTRRPEIIHSSMWGGDMEAFVAQANVRGLLEQATAVLTTGESGFNRFKNQAPNGTVIGGRGPFGAFMPDNDLSEWFSKAYEAEHGVPPSYPSSKMAQALLALKYAADNSGAKGKPSDEQLASTLKGATFESVSGTVRMALANGHQALQPMYYGEYYYSPDSGPELRNVRSYAGECVSPPDNHNAQEWIKAGFPGARCD</sequence>
<comment type="similarity">
    <text evidence="1">Belongs to the leucine-binding protein family.</text>
</comment>
<dbReference type="RefSeq" id="WP_341581232.1">
    <property type="nucleotide sequence ID" value="NZ_CP101118.1"/>
</dbReference>
<protein>
    <submittedName>
        <fullName evidence="5">ABC transporter substrate-binding protein</fullName>
    </submittedName>
</protein>
<evidence type="ECO:0000256" key="2">
    <source>
        <dbReference type="ARBA" id="ARBA00022729"/>
    </source>
</evidence>
<evidence type="ECO:0000313" key="5">
    <source>
        <dbReference type="EMBL" id="WZF87668.1"/>
    </source>
</evidence>
<dbReference type="SUPFAM" id="SSF53822">
    <property type="entry name" value="Periplasmic binding protein-like I"/>
    <property type="match status" value="1"/>
</dbReference>
<gene>
    <name evidence="5" type="ORF">NLK58_15160</name>
</gene>
<dbReference type="InterPro" id="IPR028081">
    <property type="entry name" value="Leu-bd"/>
</dbReference>
<dbReference type="InterPro" id="IPR028082">
    <property type="entry name" value="Peripla_BP_I"/>
</dbReference>
<dbReference type="InterPro" id="IPR051010">
    <property type="entry name" value="BCAA_transport"/>
</dbReference>
<dbReference type="PANTHER" id="PTHR30483">
    <property type="entry name" value="LEUCINE-SPECIFIC-BINDING PROTEIN"/>
    <property type="match status" value="1"/>
</dbReference>
<organism evidence="5 6">
    <name type="scientific">Marinobacter metalliresistant</name>
    <dbReference type="NCBI Taxonomy" id="2961995"/>
    <lineage>
        <taxon>Bacteria</taxon>
        <taxon>Pseudomonadati</taxon>
        <taxon>Pseudomonadota</taxon>
        <taxon>Gammaproteobacteria</taxon>
        <taxon>Pseudomonadales</taxon>
        <taxon>Marinobacteraceae</taxon>
        <taxon>Marinobacter</taxon>
    </lineage>
</organism>
<proteinExistence type="inferred from homology"/>
<dbReference type="Pfam" id="PF13458">
    <property type="entry name" value="Peripla_BP_6"/>
    <property type="match status" value="1"/>
</dbReference>
<keyword evidence="2 3" id="KW-0732">Signal</keyword>
<evidence type="ECO:0000313" key="6">
    <source>
        <dbReference type="Proteomes" id="UP001475781"/>
    </source>
</evidence>